<evidence type="ECO:0000313" key="1">
    <source>
        <dbReference type="EMBL" id="OAD18924.1"/>
    </source>
</evidence>
<dbReference type="EMBL" id="LUTY01003024">
    <property type="protein sequence ID" value="OAD18924.1"/>
    <property type="molecule type" value="Genomic_DNA"/>
</dbReference>
<proteinExistence type="predicted"/>
<accession>A0A176RT53</accession>
<name>A0A176RT53_9GAMM</name>
<evidence type="ECO:0000313" key="2">
    <source>
        <dbReference type="Proteomes" id="UP000076962"/>
    </source>
</evidence>
<feature type="non-terminal residue" evidence="1">
    <location>
        <position position="58"/>
    </location>
</feature>
<comment type="caution">
    <text evidence="1">The sequence shown here is derived from an EMBL/GenBank/DDBJ whole genome shotgun (WGS) entry which is preliminary data.</text>
</comment>
<dbReference type="AlphaFoldDB" id="A0A176RT53"/>
<gene>
    <name evidence="1" type="ORF">THIOM_005466</name>
</gene>
<dbReference type="Proteomes" id="UP000076962">
    <property type="component" value="Unassembled WGS sequence"/>
</dbReference>
<organism evidence="1 2">
    <name type="scientific">Candidatus Thiomargarita nelsonii</name>
    <dbReference type="NCBI Taxonomy" id="1003181"/>
    <lineage>
        <taxon>Bacteria</taxon>
        <taxon>Pseudomonadati</taxon>
        <taxon>Pseudomonadota</taxon>
        <taxon>Gammaproteobacteria</taxon>
        <taxon>Thiotrichales</taxon>
        <taxon>Thiotrichaceae</taxon>
        <taxon>Thiomargarita</taxon>
    </lineage>
</organism>
<protein>
    <submittedName>
        <fullName evidence="1">Uncharacterized protein</fullName>
    </submittedName>
</protein>
<sequence>MANKSVGLSGDFEILIGSGKGCGIRLTMNLIQLAMIKKMLIIGIAYFVGQQLLSSNPN</sequence>
<reference evidence="1 2" key="1">
    <citation type="submission" date="2016-05" db="EMBL/GenBank/DDBJ databases">
        <title>Single-cell genome of chain-forming Candidatus Thiomargarita nelsonii and comparison to other large sulfur-oxidizing bacteria.</title>
        <authorList>
            <person name="Winkel M."/>
            <person name="Salman V."/>
            <person name="Woyke T."/>
            <person name="Schulz-Vogt H."/>
            <person name="Richter M."/>
            <person name="Flood B."/>
            <person name="Bailey J."/>
            <person name="Amann R."/>
            <person name="Mussmann M."/>
        </authorList>
    </citation>
    <scope>NUCLEOTIDE SEQUENCE [LARGE SCALE GENOMIC DNA]</scope>
    <source>
        <strain evidence="1 2">THI036</strain>
    </source>
</reference>
<keyword evidence="2" id="KW-1185">Reference proteome</keyword>